<feature type="region of interest" description="Disordered" evidence="1">
    <location>
        <begin position="57"/>
        <end position="77"/>
    </location>
</feature>
<feature type="compositionally biased region" description="Basic and acidic residues" evidence="1">
    <location>
        <begin position="65"/>
        <end position="77"/>
    </location>
</feature>
<evidence type="ECO:0000313" key="3">
    <source>
        <dbReference type="Proteomes" id="UP000093757"/>
    </source>
</evidence>
<protein>
    <submittedName>
        <fullName evidence="2">Uncharacterized protein</fullName>
    </submittedName>
</protein>
<dbReference type="Proteomes" id="UP000093757">
    <property type="component" value="Unassembled WGS sequence"/>
</dbReference>
<comment type="caution">
    <text evidence="2">The sequence shown here is derived from an EMBL/GenBank/DDBJ whole genome shotgun (WGS) entry which is preliminary data.</text>
</comment>
<dbReference type="RefSeq" id="WP_065133865.1">
    <property type="nucleotide sequence ID" value="NZ_MAEM01000243.1"/>
</dbReference>
<organism evidence="2 3">
    <name type="scientific">Mycobacterium gordonae</name>
    <dbReference type="NCBI Taxonomy" id="1778"/>
    <lineage>
        <taxon>Bacteria</taxon>
        <taxon>Bacillati</taxon>
        <taxon>Actinomycetota</taxon>
        <taxon>Actinomycetes</taxon>
        <taxon>Mycobacteriales</taxon>
        <taxon>Mycobacteriaceae</taxon>
        <taxon>Mycobacterium</taxon>
    </lineage>
</organism>
<name>A0A1A6BHS9_MYCGO</name>
<dbReference type="EMBL" id="MAEM01000243">
    <property type="protein sequence ID" value="OBS01856.1"/>
    <property type="molecule type" value="Genomic_DNA"/>
</dbReference>
<dbReference type="AlphaFoldDB" id="A0A1A6BHS9"/>
<accession>A0A1A6BHS9</accession>
<evidence type="ECO:0000313" key="2">
    <source>
        <dbReference type="EMBL" id="OBS01856.1"/>
    </source>
</evidence>
<reference evidence="2 3" key="1">
    <citation type="submission" date="2016-06" db="EMBL/GenBank/DDBJ databases">
        <authorList>
            <person name="Kjaerup R.B."/>
            <person name="Dalgaard T.S."/>
            <person name="Juul-Madsen H.R."/>
        </authorList>
    </citation>
    <scope>NUCLEOTIDE SEQUENCE [LARGE SCALE GENOMIC DNA]</scope>
    <source>
        <strain evidence="2 3">1245752.6</strain>
    </source>
</reference>
<proteinExistence type="predicted"/>
<gene>
    <name evidence="2" type="ORF">A9W98_17885</name>
</gene>
<dbReference type="OrthoDB" id="4764785at2"/>
<evidence type="ECO:0000256" key="1">
    <source>
        <dbReference type="SAM" id="MobiDB-lite"/>
    </source>
</evidence>
<sequence>MTAATERYNPALRATRQHLAHYDRNRDDLDQERRVRHLALVGASEVETAAVTGLSAQTVGRIRNRPPEPDRPQVPDGRVTDARAAELEDTADLALHLAMLLRDEDPNLTWGTLCRLGRRQLQELTVIALASIPIDMTRDQLLTWVHDLPVARTDI</sequence>